<proteinExistence type="predicted"/>
<name>A0AA38UET0_9AGAR</name>
<evidence type="ECO:0000313" key="3">
    <source>
        <dbReference type="Proteomes" id="UP001163846"/>
    </source>
</evidence>
<keyword evidence="3" id="KW-1185">Reference proteome</keyword>
<evidence type="ECO:0000259" key="1">
    <source>
        <dbReference type="Pfam" id="PF00651"/>
    </source>
</evidence>
<comment type="caution">
    <text evidence="2">The sequence shown here is derived from an EMBL/GenBank/DDBJ whole genome shotgun (WGS) entry which is preliminary data.</text>
</comment>
<reference evidence="2" key="1">
    <citation type="submission" date="2022-08" db="EMBL/GenBank/DDBJ databases">
        <authorList>
            <consortium name="DOE Joint Genome Institute"/>
            <person name="Min B."/>
            <person name="Riley R."/>
            <person name="Sierra-Patev S."/>
            <person name="Naranjo-Ortiz M."/>
            <person name="Looney B."/>
            <person name="Konkel Z."/>
            <person name="Slot J.C."/>
            <person name="Sakamoto Y."/>
            <person name="Steenwyk J.L."/>
            <person name="Rokas A."/>
            <person name="Carro J."/>
            <person name="Camarero S."/>
            <person name="Ferreira P."/>
            <person name="Molpeceres G."/>
            <person name="Ruiz-Duenas F.J."/>
            <person name="Serrano A."/>
            <person name="Henrissat B."/>
            <person name="Drula E."/>
            <person name="Hughes K.W."/>
            <person name="Mata J.L."/>
            <person name="Ishikawa N.K."/>
            <person name="Vargas-Isla R."/>
            <person name="Ushijima S."/>
            <person name="Smith C.A."/>
            <person name="Ahrendt S."/>
            <person name="Andreopoulos W."/>
            <person name="He G."/>
            <person name="Labutti K."/>
            <person name="Lipzen A."/>
            <person name="Ng V."/>
            <person name="Sandor L."/>
            <person name="Barry K."/>
            <person name="Martinez A.T."/>
            <person name="Xiao Y."/>
            <person name="Gibbons J.G."/>
            <person name="Terashima K."/>
            <person name="Hibbett D.S."/>
            <person name="Grigoriev I.V."/>
        </authorList>
    </citation>
    <scope>NUCLEOTIDE SEQUENCE</scope>
    <source>
        <strain evidence="2">TFB9207</strain>
    </source>
</reference>
<dbReference type="Gene3D" id="3.30.710.10">
    <property type="entry name" value="Potassium Channel Kv1.1, Chain A"/>
    <property type="match status" value="1"/>
</dbReference>
<sequence length="177" mass="20225">IVQATHPTPLLQTTVNAPNADVLIHSSDNVQFRLHKQNLASHTGAFPPADIPVDPHDPIVRLTESAATLEILFQYVYPEHEYTSLHDMDFDSLMVLAEAAEKYEVGELMDVCEVELMGENVQWRAGDSPVETLKFAVKYDKTRLIDHLMRRLYKKPLSEVSDILPDHIYRSWVSRRC</sequence>
<dbReference type="SUPFAM" id="SSF54695">
    <property type="entry name" value="POZ domain"/>
    <property type="match status" value="1"/>
</dbReference>
<dbReference type="Pfam" id="PF00651">
    <property type="entry name" value="BTB"/>
    <property type="match status" value="1"/>
</dbReference>
<dbReference type="Proteomes" id="UP001163846">
    <property type="component" value="Unassembled WGS sequence"/>
</dbReference>
<dbReference type="EMBL" id="MU806156">
    <property type="protein sequence ID" value="KAJ3838919.1"/>
    <property type="molecule type" value="Genomic_DNA"/>
</dbReference>
<gene>
    <name evidence="2" type="ORF">F5878DRAFT_536504</name>
</gene>
<organism evidence="2 3">
    <name type="scientific">Lentinula raphanica</name>
    <dbReference type="NCBI Taxonomy" id="153919"/>
    <lineage>
        <taxon>Eukaryota</taxon>
        <taxon>Fungi</taxon>
        <taxon>Dikarya</taxon>
        <taxon>Basidiomycota</taxon>
        <taxon>Agaricomycotina</taxon>
        <taxon>Agaricomycetes</taxon>
        <taxon>Agaricomycetidae</taxon>
        <taxon>Agaricales</taxon>
        <taxon>Marasmiineae</taxon>
        <taxon>Omphalotaceae</taxon>
        <taxon>Lentinula</taxon>
    </lineage>
</organism>
<protein>
    <recommendedName>
        <fullName evidence="1">BTB domain-containing protein</fullName>
    </recommendedName>
</protein>
<accession>A0AA38UET0</accession>
<feature type="non-terminal residue" evidence="2">
    <location>
        <position position="1"/>
    </location>
</feature>
<dbReference type="AlphaFoldDB" id="A0AA38UET0"/>
<dbReference type="InterPro" id="IPR000210">
    <property type="entry name" value="BTB/POZ_dom"/>
</dbReference>
<dbReference type="InterPro" id="IPR011333">
    <property type="entry name" value="SKP1/BTB/POZ_sf"/>
</dbReference>
<feature type="domain" description="BTB" evidence="1">
    <location>
        <begin position="20"/>
        <end position="116"/>
    </location>
</feature>
<evidence type="ECO:0000313" key="2">
    <source>
        <dbReference type="EMBL" id="KAJ3838919.1"/>
    </source>
</evidence>